<evidence type="ECO:0000313" key="3">
    <source>
        <dbReference type="Proteomes" id="UP000765509"/>
    </source>
</evidence>
<dbReference type="Gene3D" id="3.40.47.10">
    <property type="match status" value="1"/>
</dbReference>
<gene>
    <name evidence="2" type="ORF">O181_091493</name>
</gene>
<dbReference type="GO" id="GO:0006635">
    <property type="term" value="P:fatty acid beta-oxidation"/>
    <property type="evidence" value="ECO:0007669"/>
    <property type="project" value="TreeGrafter"/>
</dbReference>
<evidence type="ECO:0000259" key="1">
    <source>
        <dbReference type="Pfam" id="PF00108"/>
    </source>
</evidence>
<dbReference type="OrthoDB" id="5404651at2759"/>
<proteinExistence type="predicted"/>
<organism evidence="2 3">
    <name type="scientific">Austropuccinia psidii MF-1</name>
    <dbReference type="NCBI Taxonomy" id="1389203"/>
    <lineage>
        <taxon>Eukaryota</taxon>
        <taxon>Fungi</taxon>
        <taxon>Dikarya</taxon>
        <taxon>Basidiomycota</taxon>
        <taxon>Pucciniomycotina</taxon>
        <taxon>Pucciniomycetes</taxon>
        <taxon>Pucciniales</taxon>
        <taxon>Sphaerophragmiaceae</taxon>
        <taxon>Austropuccinia</taxon>
    </lineage>
</organism>
<reference evidence="2" key="1">
    <citation type="submission" date="2021-03" db="EMBL/GenBank/DDBJ databases">
        <title>Draft genome sequence of rust myrtle Austropuccinia psidii MF-1, a brazilian biotype.</title>
        <authorList>
            <person name="Quecine M.C."/>
            <person name="Pachon D.M.R."/>
            <person name="Bonatelli M.L."/>
            <person name="Correr F.H."/>
            <person name="Franceschini L.M."/>
            <person name="Leite T.F."/>
            <person name="Margarido G.R.A."/>
            <person name="Almeida C.A."/>
            <person name="Ferrarezi J.A."/>
            <person name="Labate C.A."/>
        </authorList>
    </citation>
    <scope>NUCLEOTIDE SEQUENCE</scope>
    <source>
        <strain evidence="2">MF-1</strain>
    </source>
</reference>
<protein>
    <recommendedName>
        <fullName evidence="1">Thiolase N-terminal domain-containing protein</fullName>
    </recommendedName>
</protein>
<dbReference type="PANTHER" id="PTHR43853:SF5">
    <property type="entry name" value="ACETYL-COA C-ACETYLTRANSFERASE"/>
    <property type="match status" value="1"/>
</dbReference>
<dbReference type="InterPro" id="IPR020616">
    <property type="entry name" value="Thiolase_N"/>
</dbReference>
<feature type="domain" description="Thiolase N-terminal" evidence="1">
    <location>
        <begin position="23"/>
        <end position="97"/>
    </location>
</feature>
<dbReference type="AlphaFoldDB" id="A0A9Q3P7K3"/>
<dbReference type="Proteomes" id="UP000765509">
    <property type="component" value="Unassembled WGS sequence"/>
</dbReference>
<accession>A0A9Q3P7K3</accession>
<feature type="non-terminal residue" evidence="2">
    <location>
        <position position="1"/>
    </location>
</feature>
<dbReference type="Pfam" id="PF00108">
    <property type="entry name" value="Thiolase_N"/>
    <property type="match status" value="1"/>
</dbReference>
<dbReference type="SUPFAM" id="SSF53901">
    <property type="entry name" value="Thiolase-like"/>
    <property type="match status" value="1"/>
</dbReference>
<dbReference type="PANTHER" id="PTHR43853">
    <property type="entry name" value="3-KETOACYL-COA THIOLASE, PEROXISOMAL"/>
    <property type="match status" value="1"/>
</dbReference>
<dbReference type="InterPro" id="IPR016039">
    <property type="entry name" value="Thiolase-like"/>
</dbReference>
<dbReference type="GO" id="GO:0010124">
    <property type="term" value="P:phenylacetate catabolic process"/>
    <property type="evidence" value="ECO:0007669"/>
    <property type="project" value="TreeGrafter"/>
</dbReference>
<dbReference type="InterPro" id="IPR050215">
    <property type="entry name" value="Thiolase-like_sf_Thiolase"/>
</dbReference>
<evidence type="ECO:0000313" key="2">
    <source>
        <dbReference type="EMBL" id="MBW0551778.1"/>
    </source>
</evidence>
<keyword evidence="3" id="KW-1185">Reference proteome</keyword>
<sequence>FAMLLPSARKGLSALLERYPSDVVLITALRTPVARSFRGSFKDAYPEELLANILSVTQRKLKDFGVEETTVNDIAVGNVLMELGGAKSGRLAALHAG</sequence>
<dbReference type="GO" id="GO:0003988">
    <property type="term" value="F:acetyl-CoA C-acyltransferase activity"/>
    <property type="evidence" value="ECO:0007669"/>
    <property type="project" value="TreeGrafter"/>
</dbReference>
<name>A0A9Q3P7K3_9BASI</name>
<feature type="non-terminal residue" evidence="2">
    <location>
        <position position="97"/>
    </location>
</feature>
<dbReference type="GO" id="GO:0005777">
    <property type="term" value="C:peroxisome"/>
    <property type="evidence" value="ECO:0007669"/>
    <property type="project" value="TreeGrafter"/>
</dbReference>
<comment type="caution">
    <text evidence="2">The sequence shown here is derived from an EMBL/GenBank/DDBJ whole genome shotgun (WGS) entry which is preliminary data.</text>
</comment>
<dbReference type="EMBL" id="AVOT02057725">
    <property type="protein sequence ID" value="MBW0551778.1"/>
    <property type="molecule type" value="Genomic_DNA"/>
</dbReference>